<gene>
    <name evidence="1" type="ORF">NM688_g5339</name>
</gene>
<accession>A0ACC1SWZ2</accession>
<organism evidence="1 2">
    <name type="scientific">Phlebia brevispora</name>
    <dbReference type="NCBI Taxonomy" id="194682"/>
    <lineage>
        <taxon>Eukaryota</taxon>
        <taxon>Fungi</taxon>
        <taxon>Dikarya</taxon>
        <taxon>Basidiomycota</taxon>
        <taxon>Agaricomycotina</taxon>
        <taxon>Agaricomycetes</taxon>
        <taxon>Polyporales</taxon>
        <taxon>Meruliaceae</taxon>
        <taxon>Phlebia</taxon>
    </lineage>
</organism>
<evidence type="ECO:0000313" key="2">
    <source>
        <dbReference type="Proteomes" id="UP001148662"/>
    </source>
</evidence>
<sequence>MSFTAEGLLYTSETCHASAAKISVIFWFFPLLSRQTAGPWTNVEIEDCRLRIMRSNATPYWIKRLRQNLVGAVVAGEIFRVDDFKTSVRFQSMSDNTVGTKESCEDDNEHDGEHSTESVAYGCPGSMPGDDTDELRLSASARGLQLHNLEGRIYSFGSVDAVLRRNWIVDRGTFAMVAEESRWIRVPWTYQTACTYPWWMQLASSVAHFPYDLVHVLNYPMTTVNLYIARIDITFDEFKIRDAELAMQAISLIRERMALKDIDWQDVFVDFLADVALGHFRARD</sequence>
<dbReference type="EMBL" id="JANHOG010000973">
    <property type="protein sequence ID" value="KAJ3548050.1"/>
    <property type="molecule type" value="Genomic_DNA"/>
</dbReference>
<proteinExistence type="predicted"/>
<comment type="caution">
    <text evidence="1">The sequence shown here is derived from an EMBL/GenBank/DDBJ whole genome shotgun (WGS) entry which is preliminary data.</text>
</comment>
<keyword evidence="2" id="KW-1185">Reference proteome</keyword>
<reference evidence="1" key="1">
    <citation type="submission" date="2022-07" db="EMBL/GenBank/DDBJ databases">
        <title>Genome Sequence of Phlebia brevispora.</title>
        <authorList>
            <person name="Buettner E."/>
        </authorList>
    </citation>
    <scope>NUCLEOTIDE SEQUENCE</scope>
    <source>
        <strain evidence="1">MPL23</strain>
    </source>
</reference>
<evidence type="ECO:0000313" key="1">
    <source>
        <dbReference type="EMBL" id="KAJ3548050.1"/>
    </source>
</evidence>
<protein>
    <submittedName>
        <fullName evidence="1">Uncharacterized protein</fullName>
    </submittedName>
</protein>
<name>A0ACC1SWZ2_9APHY</name>
<dbReference type="Proteomes" id="UP001148662">
    <property type="component" value="Unassembled WGS sequence"/>
</dbReference>